<dbReference type="InterPro" id="IPR043424">
    <property type="entry name" value="BLT-like"/>
</dbReference>
<dbReference type="AlphaFoldDB" id="A0A835GY68"/>
<gene>
    <name evidence="3" type="ORF">IFM89_018263</name>
</gene>
<sequence>MKVSNQQHPDYSDLHIEKVSSRKPKYSKTKNPGFSGPGIKLRKEGVGVVFSGKKNGPVTPLLQWKYESSDAKGEKCSKKVRNESGDGDGVVFVSARKLAAGLWQLQKPEVCSGGESSGFEKRSCDLFGLKPGVGHVGDPFHCRRSERDETKDHFQSPHSVPGPKNGMLYKAESSLPLHNPAMEGATKWDPVGSKTSDEVYRFYGHMKHLEDQQISNASVVSALQTELEQARGRIDDLESERRSSKKKLEHFLGKLAEEKAAWRSREHEKVRAIIDDANSQLKREKKNRHRMEIVNSKLVNELAEAKVSAKRFMQDYEKERKARELMEQVCDELAKEIGEDKAEVEALKRESMKSREEVDEERRMLQMAEVWREERVQMKLVDAKLTLEDKYSQMSKLIADLEVFLSSRSATPDVMEMRKAELLLEAASLIKIQDIKEFSYEPPNSEDIFSVFEDLQNGETNEREIEQCHGYSPASHASKIHTVSPDSNGFNGSHVQRYSNGFYQNGDEDDDGSGWETVSQAEEQGSSYSPEGSDPSVNRMRRDSNVSGFGRKDWEENVGHDSPNTEISEICSISSKHSKKKASSITKLWRSSGDNYKIISVDGLKGSLSNGRLSNAGTTSPSRGRLSNGRMSHTGIFSPDHGSGEDGFSPQGLMGQWSSPDSGNPHITRGMKGCIEWPRGAQKNSLKAKLLEARMESQKLQLRQVLKQKI</sequence>
<accession>A0A835GY68</accession>
<dbReference type="OrthoDB" id="1927957at2759"/>
<evidence type="ECO:0000256" key="1">
    <source>
        <dbReference type="SAM" id="Coils"/>
    </source>
</evidence>
<dbReference type="Proteomes" id="UP000631114">
    <property type="component" value="Unassembled WGS sequence"/>
</dbReference>
<keyword evidence="4" id="KW-1185">Reference proteome</keyword>
<feature type="compositionally biased region" description="Basic and acidic residues" evidence="2">
    <location>
        <begin position="540"/>
        <end position="559"/>
    </location>
</feature>
<evidence type="ECO:0000313" key="4">
    <source>
        <dbReference type="Proteomes" id="UP000631114"/>
    </source>
</evidence>
<reference evidence="3 4" key="1">
    <citation type="submission" date="2020-10" db="EMBL/GenBank/DDBJ databases">
        <title>The Coptis chinensis genome and diversification of protoberbering-type alkaloids.</title>
        <authorList>
            <person name="Wang B."/>
            <person name="Shu S."/>
            <person name="Song C."/>
            <person name="Liu Y."/>
        </authorList>
    </citation>
    <scope>NUCLEOTIDE SEQUENCE [LARGE SCALE GENOMIC DNA]</scope>
    <source>
        <strain evidence="3">HL-2020</strain>
        <tissue evidence="3">Leaf</tissue>
    </source>
</reference>
<feature type="coiled-coil region" evidence="1">
    <location>
        <begin position="220"/>
        <end position="364"/>
    </location>
</feature>
<evidence type="ECO:0000256" key="2">
    <source>
        <dbReference type="SAM" id="MobiDB-lite"/>
    </source>
</evidence>
<protein>
    <submittedName>
        <fullName evidence="3">Uncharacterized protein</fullName>
    </submittedName>
</protein>
<feature type="compositionally biased region" description="Basic and acidic residues" evidence="2">
    <location>
        <begin position="10"/>
        <end position="20"/>
    </location>
</feature>
<organism evidence="3 4">
    <name type="scientific">Coptis chinensis</name>
    <dbReference type="NCBI Taxonomy" id="261450"/>
    <lineage>
        <taxon>Eukaryota</taxon>
        <taxon>Viridiplantae</taxon>
        <taxon>Streptophyta</taxon>
        <taxon>Embryophyta</taxon>
        <taxon>Tracheophyta</taxon>
        <taxon>Spermatophyta</taxon>
        <taxon>Magnoliopsida</taxon>
        <taxon>Ranunculales</taxon>
        <taxon>Ranunculaceae</taxon>
        <taxon>Coptidoideae</taxon>
        <taxon>Coptis</taxon>
    </lineage>
</organism>
<dbReference type="PANTHER" id="PTHR31071">
    <property type="entry name" value="GB|AAF24581.1"/>
    <property type="match status" value="1"/>
</dbReference>
<dbReference type="PANTHER" id="PTHR31071:SF2">
    <property type="entry name" value="ACTIN CYTOSKELETON-REGULATORY COMPLEX PAN-LIKE PROTEIN"/>
    <property type="match status" value="1"/>
</dbReference>
<dbReference type="EMBL" id="JADFTS010000009">
    <property type="protein sequence ID" value="KAF9589024.1"/>
    <property type="molecule type" value="Genomic_DNA"/>
</dbReference>
<proteinExistence type="predicted"/>
<name>A0A835GY68_9MAGN</name>
<feature type="compositionally biased region" description="Polar residues" evidence="2">
    <location>
        <begin position="484"/>
        <end position="503"/>
    </location>
</feature>
<keyword evidence="1" id="KW-0175">Coiled coil</keyword>
<feature type="region of interest" description="Disordered" evidence="2">
    <location>
        <begin position="1"/>
        <end position="39"/>
    </location>
</feature>
<feature type="region of interest" description="Disordered" evidence="2">
    <location>
        <begin position="474"/>
        <end position="565"/>
    </location>
</feature>
<evidence type="ECO:0000313" key="3">
    <source>
        <dbReference type="EMBL" id="KAF9589024.1"/>
    </source>
</evidence>
<feature type="compositionally biased region" description="Polar residues" evidence="2">
    <location>
        <begin position="516"/>
        <end position="530"/>
    </location>
</feature>
<comment type="caution">
    <text evidence="3">The sequence shown here is derived from an EMBL/GenBank/DDBJ whole genome shotgun (WGS) entry which is preliminary data.</text>
</comment>